<comment type="caution">
    <text evidence="5">The sequence shown here is derived from an EMBL/GenBank/DDBJ whole genome shotgun (WGS) entry which is preliminary data.</text>
</comment>
<dbReference type="Proteomes" id="UP000237481">
    <property type="component" value="Unassembled WGS sequence"/>
</dbReference>
<dbReference type="InterPro" id="IPR025721">
    <property type="entry name" value="Exosome_cplx_N_dom"/>
</dbReference>
<evidence type="ECO:0000256" key="1">
    <source>
        <dbReference type="ARBA" id="ARBA00004123"/>
    </source>
</evidence>
<dbReference type="Gene3D" id="2.40.50.100">
    <property type="match status" value="1"/>
</dbReference>
<name>A0A2S4KW17_9HYPO</name>
<dbReference type="GO" id="GO:0000178">
    <property type="term" value="C:exosome (RNase complex)"/>
    <property type="evidence" value="ECO:0007669"/>
    <property type="project" value="UniProtKB-KW"/>
</dbReference>
<evidence type="ECO:0000259" key="4">
    <source>
        <dbReference type="Pfam" id="PF14382"/>
    </source>
</evidence>
<feature type="region of interest" description="Disordered" evidence="3">
    <location>
        <begin position="49"/>
        <end position="68"/>
    </location>
</feature>
<keyword evidence="6" id="KW-1185">Reference proteome</keyword>
<dbReference type="OrthoDB" id="440760at2759"/>
<organism evidence="5 6">
    <name type="scientific">Tolypocladium paradoxum</name>
    <dbReference type="NCBI Taxonomy" id="94208"/>
    <lineage>
        <taxon>Eukaryota</taxon>
        <taxon>Fungi</taxon>
        <taxon>Dikarya</taxon>
        <taxon>Ascomycota</taxon>
        <taxon>Pezizomycotina</taxon>
        <taxon>Sordariomycetes</taxon>
        <taxon>Hypocreomycetidae</taxon>
        <taxon>Hypocreales</taxon>
        <taxon>Ophiocordycipitaceae</taxon>
        <taxon>Tolypocladium</taxon>
    </lineage>
</organism>
<feature type="domain" description="Exosome complex component N-terminal" evidence="4">
    <location>
        <begin position="9"/>
        <end position="45"/>
    </location>
</feature>
<evidence type="ECO:0000313" key="5">
    <source>
        <dbReference type="EMBL" id="POR34347.1"/>
    </source>
</evidence>
<dbReference type="Pfam" id="PF14382">
    <property type="entry name" value="ECR1_N"/>
    <property type="match status" value="1"/>
</dbReference>
<accession>A0A2S4KW17</accession>
<keyword evidence="2" id="KW-0271">Exosome</keyword>
<feature type="non-terminal residue" evidence="5">
    <location>
        <position position="68"/>
    </location>
</feature>
<proteinExistence type="predicted"/>
<dbReference type="STRING" id="94208.A0A2S4KW17"/>
<protein>
    <recommendedName>
        <fullName evidence="4">Exosome complex component N-terminal domain-containing protein</fullName>
    </recommendedName>
</protein>
<dbReference type="EMBL" id="PKSG01000530">
    <property type="protein sequence ID" value="POR34347.1"/>
    <property type="molecule type" value="Genomic_DNA"/>
</dbReference>
<gene>
    <name evidence="5" type="ORF">TPAR_05455</name>
</gene>
<reference evidence="5 6" key="1">
    <citation type="submission" date="2018-01" db="EMBL/GenBank/DDBJ databases">
        <title>Harnessing the power of phylogenomics to disentangle the directionality and signatures of interkingdom host jumping in the parasitic fungal genus Tolypocladium.</title>
        <authorList>
            <person name="Quandt C.A."/>
            <person name="Patterson W."/>
            <person name="Spatafora J.W."/>
        </authorList>
    </citation>
    <scope>NUCLEOTIDE SEQUENCE [LARGE SCALE GENOMIC DNA]</scope>
    <source>
        <strain evidence="5 6">NRBC 100945</strain>
    </source>
</reference>
<evidence type="ECO:0000256" key="2">
    <source>
        <dbReference type="ARBA" id="ARBA00022835"/>
    </source>
</evidence>
<sequence length="68" mass="6537">MAVDDTPSVAIPGTVLGPVTKLAPGPGTHVHDGSVVASLMGKVAVEPAAKASGPAKRLNKLTAAAPAA</sequence>
<dbReference type="AlphaFoldDB" id="A0A2S4KW17"/>
<dbReference type="SUPFAM" id="SSF110324">
    <property type="entry name" value="Ribosomal L27 protein-like"/>
    <property type="match status" value="1"/>
</dbReference>
<dbReference type="GO" id="GO:0005634">
    <property type="term" value="C:nucleus"/>
    <property type="evidence" value="ECO:0007669"/>
    <property type="project" value="UniProtKB-SubCell"/>
</dbReference>
<evidence type="ECO:0000256" key="3">
    <source>
        <dbReference type="SAM" id="MobiDB-lite"/>
    </source>
</evidence>
<comment type="subcellular location">
    <subcellularLocation>
        <location evidence="1">Nucleus</location>
    </subcellularLocation>
</comment>
<evidence type="ECO:0000313" key="6">
    <source>
        <dbReference type="Proteomes" id="UP000237481"/>
    </source>
</evidence>